<gene>
    <name evidence="3" type="ORF">BA011_26690</name>
</gene>
<dbReference type="AlphaFoldDB" id="A0A1B1CHW8"/>
<dbReference type="PANTHER" id="PTHR18968">
    <property type="entry name" value="THIAMINE PYROPHOSPHATE ENZYMES"/>
    <property type="match status" value="1"/>
</dbReference>
<name>A0A1B1CHW8_RHILE</name>
<dbReference type="GO" id="GO:0050660">
    <property type="term" value="F:flavin adenine dinucleotide binding"/>
    <property type="evidence" value="ECO:0007669"/>
    <property type="project" value="TreeGrafter"/>
</dbReference>
<dbReference type="GO" id="GO:0005948">
    <property type="term" value="C:acetolactate synthase complex"/>
    <property type="evidence" value="ECO:0007669"/>
    <property type="project" value="TreeGrafter"/>
</dbReference>
<dbReference type="GO" id="GO:0030976">
    <property type="term" value="F:thiamine pyrophosphate binding"/>
    <property type="evidence" value="ECO:0007669"/>
    <property type="project" value="InterPro"/>
</dbReference>
<evidence type="ECO:0000256" key="1">
    <source>
        <dbReference type="ARBA" id="ARBA00007812"/>
    </source>
</evidence>
<dbReference type="InterPro" id="IPR029061">
    <property type="entry name" value="THDP-binding"/>
</dbReference>
<dbReference type="GO" id="GO:0009099">
    <property type="term" value="P:L-valine biosynthetic process"/>
    <property type="evidence" value="ECO:0007669"/>
    <property type="project" value="TreeGrafter"/>
</dbReference>
<dbReference type="InterPro" id="IPR045229">
    <property type="entry name" value="TPP_enz"/>
</dbReference>
<dbReference type="EMBL" id="CP016287">
    <property type="protein sequence ID" value="ANP89352.1"/>
    <property type="molecule type" value="Genomic_DNA"/>
</dbReference>
<dbReference type="GO" id="GO:0003984">
    <property type="term" value="F:acetolactate synthase activity"/>
    <property type="evidence" value="ECO:0007669"/>
    <property type="project" value="TreeGrafter"/>
</dbReference>
<evidence type="ECO:0000313" key="4">
    <source>
        <dbReference type="Proteomes" id="UP000092691"/>
    </source>
</evidence>
<dbReference type="Proteomes" id="UP000092691">
    <property type="component" value="Plasmid unnamed1"/>
</dbReference>
<dbReference type="CDD" id="cd07035">
    <property type="entry name" value="TPP_PYR_POX_like"/>
    <property type="match status" value="1"/>
</dbReference>
<evidence type="ECO:0000259" key="2">
    <source>
        <dbReference type="Pfam" id="PF02776"/>
    </source>
</evidence>
<dbReference type="SUPFAM" id="SSF52518">
    <property type="entry name" value="Thiamin diphosphate-binding fold (THDP-binding)"/>
    <property type="match status" value="1"/>
</dbReference>
<protein>
    <recommendedName>
        <fullName evidence="2">Thiamine pyrophosphate enzyme N-terminal TPP-binding domain-containing protein</fullName>
    </recommendedName>
</protein>
<evidence type="ECO:0000313" key="3">
    <source>
        <dbReference type="EMBL" id="ANP89352.1"/>
    </source>
</evidence>
<dbReference type="FunFam" id="3.40.50.970:FF:000007">
    <property type="entry name" value="Acetolactate synthase"/>
    <property type="match status" value="1"/>
</dbReference>
<dbReference type="Gene3D" id="3.40.50.970">
    <property type="match status" value="1"/>
</dbReference>
<reference evidence="3 4" key="1">
    <citation type="submission" date="2016-06" db="EMBL/GenBank/DDBJ databases">
        <title>Microsymbionts genomes from the relict species Vavilovia formosa.</title>
        <authorList>
            <person name="Chirak E."/>
            <person name="Kimeklis A."/>
            <person name="Andronov E."/>
        </authorList>
    </citation>
    <scope>NUCLEOTIDE SEQUENCE [LARGE SCALE GENOMIC DNA]</scope>
    <source>
        <strain evidence="3 4">Vaf10</strain>
        <plasmid evidence="4">Plasmid unnamed1</plasmid>
    </source>
</reference>
<feature type="domain" description="Thiamine pyrophosphate enzyme N-terminal TPP-binding" evidence="2">
    <location>
        <begin position="9"/>
        <end position="124"/>
    </location>
</feature>
<organism evidence="3 4">
    <name type="scientific">Rhizobium leguminosarum</name>
    <dbReference type="NCBI Taxonomy" id="384"/>
    <lineage>
        <taxon>Bacteria</taxon>
        <taxon>Pseudomonadati</taxon>
        <taxon>Pseudomonadota</taxon>
        <taxon>Alphaproteobacteria</taxon>
        <taxon>Hyphomicrobiales</taxon>
        <taxon>Rhizobiaceae</taxon>
        <taxon>Rhizobium/Agrobacterium group</taxon>
        <taxon>Rhizobium</taxon>
    </lineage>
</organism>
<keyword evidence="3" id="KW-0614">Plasmid</keyword>
<proteinExistence type="inferred from homology"/>
<geneLocation type="plasmid" evidence="3 4">
    <name>unnamed1</name>
</geneLocation>
<dbReference type="Pfam" id="PF02776">
    <property type="entry name" value="TPP_enzyme_N"/>
    <property type="match status" value="1"/>
</dbReference>
<comment type="similarity">
    <text evidence="1">Belongs to the TPP enzyme family.</text>
</comment>
<accession>A0A1B1CHW8</accession>
<dbReference type="InterPro" id="IPR012001">
    <property type="entry name" value="Thiamin_PyroP_enz_TPP-bd_dom"/>
</dbReference>
<sequence>MAALRRKRKGSDLLVRGLEEHGVKDIFSIPGEETLDLLESLRNSRIKFVTTRTEWGGSLMAANYGRLTGRPGVSLATVGPGVLNFSNGAGYALVCGMPLLMIAGQKAIKSRGQAGFQRVDAVAMMKPLTKLAIQITATEMIVPTLREAIRVTQEGKPGPVFLELPEDIAAEKCEEEV</sequence>
<dbReference type="GO" id="GO:0009097">
    <property type="term" value="P:isoleucine biosynthetic process"/>
    <property type="evidence" value="ECO:0007669"/>
    <property type="project" value="TreeGrafter"/>
</dbReference>
<dbReference type="PANTHER" id="PTHR18968:SF129">
    <property type="entry name" value="ACETOLACTATE SYNTHASE"/>
    <property type="match status" value="1"/>
</dbReference>